<proteinExistence type="predicted"/>
<accession>A0A0B5D174</accession>
<keyword evidence="3" id="KW-1185">Reference proteome</keyword>
<evidence type="ECO:0000313" key="2">
    <source>
        <dbReference type="EMBL" id="AJE32590.1"/>
    </source>
</evidence>
<dbReference type="HOGENOM" id="CLU_2129262_0_0_11"/>
<organism evidence="2 3">
    <name type="scientific">Corynebacterium humireducens NBRC 106098 = DSM 45392</name>
    <dbReference type="NCBI Taxonomy" id="1223515"/>
    <lineage>
        <taxon>Bacteria</taxon>
        <taxon>Bacillati</taxon>
        <taxon>Actinomycetota</taxon>
        <taxon>Actinomycetes</taxon>
        <taxon>Mycobacteriales</taxon>
        <taxon>Corynebacteriaceae</taxon>
        <taxon>Corynebacterium</taxon>
    </lineage>
</organism>
<evidence type="ECO:0000256" key="1">
    <source>
        <dbReference type="SAM" id="MobiDB-lite"/>
    </source>
</evidence>
<dbReference type="Proteomes" id="UP000031524">
    <property type="component" value="Chromosome"/>
</dbReference>
<gene>
    <name evidence="2" type="ORF">B842_03685</name>
</gene>
<reference evidence="2 3" key="1">
    <citation type="submission" date="2013-04" db="EMBL/GenBank/DDBJ databases">
        <title>Complete genome sequence of Corynebacterium humireducens DSM 45392(T), isolated from a wastewater-fed microbial fuel cell.</title>
        <authorList>
            <person name="Ruckert C."/>
            <person name="Albersmeier A."/>
            <person name="Kalinowski J."/>
        </authorList>
    </citation>
    <scope>NUCLEOTIDE SEQUENCE [LARGE SCALE GENOMIC DNA]</scope>
    <source>
        <strain evidence="3">MFC-5</strain>
    </source>
</reference>
<feature type="region of interest" description="Disordered" evidence="1">
    <location>
        <begin position="92"/>
        <end position="113"/>
    </location>
</feature>
<sequence length="113" mass="11505">MARTANAATSSSARIIQTGFLLLCAATSGWTYCPYSTACGGCCGGKYCVGFSGSQSPGFVGVVITASLSRLLSESKSLPLIVAQTVVAGRGFRDSRRPDGGSVGAPRLFSDAD</sequence>
<name>A0A0B5D174_9CORY</name>
<evidence type="ECO:0000313" key="3">
    <source>
        <dbReference type="Proteomes" id="UP000031524"/>
    </source>
</evidence>
<dbReference type="KEGG" id="chm:B842_03685"/>
<dbReference type="AlphaFoldDB" id="A0A0B5D174"/>
<protein>
    <submittedName>
        <fullName evidence="2">Uncharacterized protein</fullName>
    </submittedName>
</protein>
<dbReference type="EMBL" id="CP005286">
    <property type="protein sequence ID" value="AJE32590.1"/>
    <property type="molecule type" value="Genomic_DNA"/>
</dbReference>